<dbReference type="InterPro" id="IPR018720">
    <property type="entry name" value="DUF2249"/>
</dbReference>
<reference evidence="2 3" key="1">
    <citation type="submission" date="2016-10" db="EMBL/GenBank/DDBJ databases">
        <authorList>
            <person name="de Groot N.N."/>
        </authorList>
    </citation>
    <scope>NUCLEOTIDE SEQUENCE [LARGE SCALE GENOMIC DNA]</scope>
    <source>
        <strain evidence="3">EB21,IBRC-M 10013,KCTC 4048</strain>
    </source>
</reference>
<evidence type="ECO:0000313" key="3">
    <source>
        <dbReference type="Proteomes" id="UP000199370"/>
    </source>
</evidence>
<evidence type="ECO:0000259" key="1">
    <source>
        <dbReference type="Pfam" id="PF10006"/>
    </source>
</evidence>
<dbReference type="STRING" id="996166.SAMN05192554_10319"/>
<dbReference type="Pfam" id="PF10006">
    <property type="entry name" value="DUF2249"/>
    <property type="match status" value="1"/>
</dbReference>
<sequence>MHTDDATQVLDVRDADGQPFDHIDDALAALSGSERLLLVNAFEPVPLYDVLDRRGFEYETERVAPDEWHVAIEAV</sequence>
<proteinExistence type="predicted"/>
<dbReference type="EMBL" id="FNIA01000003">
    <property type="protein sequence ID" value="SDM48867.1"/>
    <property type="molecule type" value="Genomic_DNA"/>
</dbReference>
<protein>
    <submittedName>
        <fullName evidence="2">Uncharacterized conserved protein</fullName>
    </submittedName>
</protein>
<dbReference type="OrthoDB" id="281801at2157"/>
<dbReference type="Proteomes" id="UP000199370">
    <property type="component" value="Unassembled WGS sequence"/>
</dbReference>
<gene>
    <name evidence="2" type="ORF">SAMN05192554_10319</name>
</gene>
<dbReference type="RefSeq" id="WP_089731535.1">
    <property type="nucleotide sequence ID" value="NZ_FNIA01000003.1"/>
</dbReference>
<accession>A0A1G9TM95</accession>
<feature type="domain" description="DUF2249" evidence="1">
    <location>
        <begin position="9"/>
        <end position="73"/>
    </location>
</feature>
<evidence type="ECO:0000313" key="2">
    <source>
        <dbReference type="EMBL" id="SDM48867.1"/>
    </source>
</evidence>
<dbReference type="AlphaFoldDB" id="A0A1G9TM95"/>
<keyword evidence="3" id="KW-1185">Reference proteome</keyword>
<organism evidence="2 3">
    <name type="scientific">Haloarchaeobius iranensis</name>
    <dbReference type="NCBI Taxonomy" id="996166"/>
    <lineage>
        <taxon>Archaea</taxon>
        <taxon>Methanobacteriati</taxon>
        <taxon>Methanobacteriota</taxon>
        <taxon>Stenosarchaea group</taxon>
        <taxon>Halobacteria</taxon>
        <taxon>Halobacteriales</taxon>
        <taxon>Halorubellaceae</taxon>
        <taxon>Haloarchaeobius</taxon>
    </lineage>
</organism>
<name>A0A1G9TM95_9EURY</name>